<dbReference type="Proteomes" id="UP000837803">
    <property type="component" value="Unassembled WGS sequence"/>
</dbReference>
<accession>A0ABN8F876</accession>
<protein>
    <submittedName>
        <fullName evidence="7">ECF RNA polymerase sigma factor SigR</fullName>
    </submittedName>
</protein>
<dbReference type="Gene3D" id="1.10.10.10">
    <property type="entry name" value="Winged helix-like DNA-binding domain superfamily/Winged helix DNA-binding domain"/>
    <property type="match status" value="1"/>
</dbReference>
<comment type="caution">
    <text evidence="7">The sequence shown here is derived from an EMBL/GenBank/DDBJ whole genome shotgun (WGS) entry which is preliminary data.</text>
</comment>
<evidence type="ECO:0000256" key="3">
    <source>
        <dbReference type="ARBA" id="ARBA00023082"/>
    </source>
</evidence>
<evidence type="ECO:0000256" key="1">
    <source>
        <dbReference type="ARBA" id="ARBA00010641"/>
    </source>
</evidence>
<feature type="domain" description="RNA polymerase sigma-70 region 2" evidence="5">
    <location>
        <begin position="17"/>
        <end position="81"/>
    </location>
</feature>
<feature type="domain" description="RNA polymerase sigma factor 70 region 4 type 2" evidence="6">
    <location>
        <begin position="120"/>
        <end position="171"/>
    </location>
</feature>
<dbReference type="EMBL" id="CAKLPZ010000004">
    <property type="protein sequence ID" value="CAH1002212.1"/>
    <property type="molecule type" value="Genomic_DNA"/>
</dbReference>
<dbReference type="InterPro" id="IPR013324">
    <property type="entry name" value="RNA_pol_sigma_r3/r4-like"/>
</dbReference>
<keyword evidence="4" id="KW-0804">Transcription</keyword>
<keyword evidence="2" id="KW-0805">Transcription regulation</keyword>
<dbReference type="InterPro" id="IPR007627">
    <property type="entry name" value="RNA_pol_sigma70_r2"/>
</dbReference>
<dbReference type="Pfam" id="PF04542">
    <property type="entry name" value="Sigma70_r2"/>
    <property type="match status" value="1"/>
</dbReference>
<dbReference type="CDD" id="cd06171">
    <property type="entry name" value="Sigma70_r4"/>
    <property type="match status" value="1"/>
</dbReference>
<gene>
    <name evidence="7" type="primary">sigR_3</name>
    <name evidence="7" type="ORF">LEM8419_03129</name>
</gene>
<dbReference type="SUPFAM" id="SSF88659">
    <property type="entry name" value="Sigma3 and sigma4 domains of RNA polymerase sigma factors"/>
    <property type="match status" value="1"/>
</dbReference>
<dbReference type="NCBIfam" id="TIGR02937">
    <property type="entry name" value="sigma70-ECF"/>
    <property type="match status" value="1"/>
</dbReference>
<sequence>MARTTREHVFEAELLVHYQVVYNFLLRMAGNGSDAADLTQETYARAYLKLDHYESGTNGRAWLFCLARNLFINDYRKRKRRGEQELDERSAYQYRDEGSPMAGFADLRIAGALDRDFSDPIMRAMALLNDKQRAIVLMADLYDFAEKEIAEAMELPLNTVKSVTRRARIALIKQLQGYAERTFGIVNTRNLG</sequence>
<evidence type="ECO:0000256" key="2">
    <source>
        <dbReference type="ARBA" id="ARBA00023015"/>
    </source>
</evidence>
<dbReference type="InterPro" id="IPR036388">
    <property type="entry name" value="WH-like_DNA-bd_sf"/>
</dbReference>
<evidence type="ECO:0000256" key="4">
    <source>
        <dbReference type="ARBA" id="ARBA00023163"/>
    </source>
</evidence>
<comment type="similarity">
    <text evidence="1">Belongs to the sigma-70 factor family. ECF subfamily.</text>
</comment>
<keyword evidence="3" id="KW-0731">Sigma factor</keyword>
<organism evidence="7 8">
    <name type="scientific">Neolewinella maritima</name>
    <dbReference type="NCBI Taxonomy" id="1383882"/>
    <lineage>
        <taxon>Bacteria</taxon>
        <taxon>Pseudomonadati</taxon>
        <taxon>Bacteroidota</taxon>
        <taxon>Saprospiria</taxon>
        <taxon>Saprospirales</taxon>
        <taxon>Lewinellaceae</taxon>
        <taxon>Neolewinella</taxon>
    </lineage>
</organism>
<name>A0ABN8F876_9BACT</name>
<dbReference type="InterPro" id="IPR014284">
    <property type="entry name" value="RNA_pol_sigma-70_dom"/>
</dbReference>
<evidence type="ECO:0000313" key="7">
    <source>
        <dbReference type="EMBL" id="CAH1002212.1"/>
    </source>
</evidence>
<reference evidence="7" key="1">
    <citation type="submission" date="2021-12" db="EMBL/GenBank/DDBJ databases">
        <authorList>
            <person name="Rodrigo-Torres L."/>
            <person name="Arahal R. D."/>
            <person name="Lucena T."/>
        </authorList>
    </citation>
    <scope>NUCLEOTIDE SEQUENCE</scope>
    <source>
        <strain evidence="7">CECT 8419</strain>
    </source>
</reference>
<evidence type="ECO:0000313" key="8">
    <source>
        <dbReference type="Proteomes" id="UP000837803"/>
    </source>
</evidence>
<evidence type="ECO:0000259" key="5">
    <source>
        <dbReference type="Pfam" id="PF04542"/>
    </source>
</evidence>
<proteinExistence type="inferred from homology"/>
<dbReference type="InterPro" id="IPR039425">
    <property type="entry name" value="RNA_pol_sigma-70-like"/>
</dbReference>
<dbReference type="InterPro" id="IPR013249">
    <property type="entry name" value="RNA_pol_sigma70_r4_t2"/>
</dbReference>
<dbReference type="SUPFAM" id="SSF88946">
    <property type="entry name" value="Sigma2 domain of RNA polymerase sigma factors"/>
    <property type="match status" value="1"/>
</dbReference>
<keyword evidence="8" id="KW-1185">Reference proteome</keyword>
<dbReference type="PANTHER" id="PTHR43133">
    <property type="entry name" value="RNA POLYMERASE ECF-TYPE SIGMA FACTO"/>
    <property type="match status" value="1"/>
</dbReference>
<evidence type="ECO:0000259" key="6">
    <source>
        <dbReference type="Pfam" id="PF08281"/>
    </source>
</evidence>
<dbReference type="Pfam" id="PF08281">
    <property type="entry name" value="Sigma70_r4_2"/>
    <property type="match status" value="1"/>
</dbReference>
<dbReference type="RefSeq" id="WP_238752075.1">
    <property type="nucleotide sequence ID" value="NZ_CAKLPZ010000004.1"/>
</dbReference>
<dbReference type="PANTHER" id="PTHR43133:SF25">
    <property type="entry name" value="RNA POLYMERASE SIGMA FACTOR RFAY-RELATED"/>
    <property type="match status" value="1"/>
</dbReference>
<dbReference type="Gene3D" id="1.10.1740.10">
    <property type="match status" value="1"/>
</dbReference>
<dbReference type="InterPro" id="IPR013325">
    <property type="entry name" value="RNA_pol_sigma_r2"/>
</dbReference>